<evidence type="ECO:0000256" key="5">
    <source>
        <dbReference type="SAM" id="Coils"/>
    </source>
</evidence>
<evidence type="ECO:0000256" key="6">
    <source>
        <dbReference type="SAM" id="MobiDB-lite"/>
    </source>
</evidence>
<dbReference type="GO" id="GO:0071014">
    <property type="term" value="C:post-mRNA release spliceosomal complex"/>
    <property type="evidence" value="ECO:0007669"/>
    <property type="project" value="TreeGrafter"/>
</dbReference>
<dbReference type="GO" id="GO:0000398">
    <property type="term" value="P:mRNA splicing, via spliceosome"/>
    <property type="evidence" value="ECO:0007669"/>
    <property type="project" value="InterPro"/>
</dbReference>
<evidence type="ECO:0000256" key="2">
    <source>
        <dbReference type="ARBA" id="ARBA00029515"/>
    </source>
</evidence>
<dbReference type="STRING" id="72004.ENSBMUP00000000683"/>
<dbReference type="GO" id="GO:0005684">
    <property type="term" value="C:U2-type spliceosomal complex"/>
    <property type="evidence" value="ECO:0007669"/>
    <property type="project" value="TreeGrafter"/>
</dbReference>
<feature type="compositionally biased region" description="Polar residues" evidence="6">
    <location>
        <begin position="289"/>
        <end position="298"/>
    </location>
</feature>
<feature type="region of interest" description="Disordered" evidence="6">
    <location>
        <begin position="1"/>
        <end position="22"/>
    </location>
</feature>
<evidence type="ECO:0000256" key="1">
    <source>
        <dbReference type="ARBA" id="ARBA00005595"/>
    </source>
</evidence>
<proteinExistence type="inferred from homology"/>
<feature type="region of interest" description="Disordered" evidence="6">
    <location>
        <begin position="261"/>
        <end position="406"/>
    </location>
</feature>
<dbReference type="PANTHER" id="PTHR12111">
    <property type="entry name" value="SPLICING FACTOR YJU2"/>
    <property type="match status" value="1"/>
</dbReference>
<evidence type="ECO:0000256" key="4">
    <source>
        <dbReference type="ARBA" id="ARBA00041764"/>
    </source>
</evidence>
<dbReference type="AlphaFoldDB" id="L8J321"/>
<evidence type="ECO:0000313" key="8">
    <source>
        <dbReference type="Proteomes" id="UP000011080"/>
    </source>
</evidence>
<comment type="similarity">
    <text evidence="1">Belongs to the CWC16 family.</text>
</comment>
<dbReference type="Proteomes" id="UP000011080">
    <property type="component" value="Unassembled WGS sequence"/>
</dbReference>
<protein>
    <recommendedName>
        <fullName evidence="2">Probable splicing factor YJU2B</fullName>
    </recommendedName>
    <alternativeName>
        <fullName evidence="4">Coiled-coil domain-containing protein 130</fullName>
    </alternativeName>
</protein>
<keyword evidence="5" id="KW-0175">Coiled coil</keyword>
<dbReference type="EMBL" id="JH880385">
    <property type="protein sequence ID" value="ELR62034.1"/>
    <property type="molecule type" value="Genomic_DNA"/>
</dbReference>
<feature type="coiled-coil region" evidence="5">
    <location>
        <begin position="189"/>
        <end position="216"/>
    </location>
</feature>
<gene>
    <name evidence="7" type="ORF">M91_00861</name>
</gene>
<name>L8J321_9CETA</name>
<dbReference type="Pfam" id="PF04502">
    <property type="entry name" value="Saf4_Yju2"/>
    <property type="match status" value="1"/>
</dbReference>
<comment type="function">
    <text evidence="3">May be involved in mRNA splicing.</text>
</comment>
<organism evidence="7 8">
    <name type="scientific">Bos mutus</name>
    <name type="common">wild yak</name>
    <dbReference type="NCBI Taxonomy" id="72004"/>
    <lineage>
        <taxon>Eukaryota</taxon>
        <taxon>Metazoa</taxon>
        <taxon>Chordata</taxon>
        <taxon>Craniata</taxon>
        <taxon>Vertebrata</taxon>
        <taxon>Euteleostomi</taxon>
        <taxon>Mammalia</taxon>
        <taxon>Eutheria</taxon>
        <taxon>Laurasiatheria</taxon>
        <taxon>Artiodactyla</taxon>
        <taxon>Ruminantia</taxon>
        <taxon>Pecora</taxon>
        <taxon>Bovidae</taxon>
        <taxon>Bovinae</taxon>
        <taxon>Bos</taxon>
    </lineage>
</organism>
<accession>L8J321</accession>
<dbReference type="InterPro" id="IPR007590">
    <property type="entry name" value="Saf4/Yju2"/>
</dbReference>
<evidence type="ECO:0000256" key="3">
    <source>
        <dbReference type="ARBA" id="ARBA00037140"/>
    </source>
</evidence>
<feature type="compositionally biased region" description="Polar residues" evidence="6">
    <location>
        <begin position="333"/>
        <end position="347"/>
    </location>
</feature>
<dbReference type="PANTHER" id="PTHR12111:SF2">
    <property type="entry name" value="SPLICING FACTOR YJU2B-RELATED"/>
    <property type="match status" value="1"/>
</dbReference>
<feature type="compositionally biased region" description="Pro residues" evidence="6">
    <location>
        <begin position="370"/>
        <end position="386"/>
    </location>
</feature>
<sequence length="406" mass="45677">QGERKGVNKYYPPDFNPEKHGSLNRYHNSHPLRERARKLSQGILIIRPQTPVSASICACGHSRVRILKATVRAGAAAEKKKVGNYYTTPIYRFRMKCHLCVNYIEMQTDPANCDYVIVSGAQRKEERWDMEDNEQVLTTEHEKKQKLEMDAMFRLEHGEADRSTLKKALPTLSHIQEAQSAWKDDFALNSMLRKRFREKKKAMQEEEERDQALQAKASLAIPLVPETEDDRRLAALLKFHTLDSYEDKQKLKRTEIISRSWFPSTPGASASSSSSSKTNSVLKKLAQNRRATPTSSPVTMGHLGIVRRRSREVPESPQHVAETFKSGEPQLPEGTNQNRPVSPQDCSLETAETPKNSSPLGQEESCQDRPQPPPDTSPEAPNPQDTPQPCSLGSSLVADYSGSESE</sequence>
<feature type="non-terminal residue" evidence="7">
    <location>
        <position position="406"/>
    </location>
</feature>
<reference evidence="7 8" key="1">
    <citation type="journal article" date="2012" name="Nat. Genet.">
        <title>The yak genome and adaptation to life at high altitude.</title>
        <authorList>
            <person name="Qiu Q."/>
            <person name="Zhang G."/>
            <person name="Ma T."/>
            <person name="Qian W."/>
            <person name="Wang J."/>
            <person name="Ye Z."/>
            <person name="Cao C."/>
            <person name="Hu Q."/>
            <person name="Kim J."/>
            <person name="Larkin D.M."/>
            <person name="Auvil L."/>
            <person name="Capitanu B."/>
            <person name="Ma J."/>
            <person name="Lewin H.A."/>
            <person name="Qian X."/>
            <person name="Lang Y."/>
            <person name="Zhou R."/>
            <person name="Wang L."/>
            <person name="Wang K."/>
            <person name="Xia J."/>
            <person name="Liao S."/>
            <person name="Pan S."/>
            <person name="Lu X."/>
            <person name="Hou H."/>
            <person name="Wang Y."/>
            <person name="Zang X."/>
            <person name="Yin Y."/>
            <person name="Ma H."/>
            <person name="Zhang J."/>
            <person name="Wang Z."/>
            <person name="Zhang Y."/>
            <person name="Zhang D."/>
            <person name="Yonezawa T."/>
            <person name="Hasegawa M."/>
            <person name="Zhong Y."/>
            <person name="Liu W."/>
            <person name="Zhang Y."/>
            <person name="Huang Z."/>
            <person name="Zhang S."/>
            <person name="Long R."/>
            <person name="Yang H."/>
            <person name="Wang J."/>
            <person name="Lenstra J.A."/>
            <person name="Cooper D.N."/>
            <person name="Wu Y."/>
            <person name="Wang J."/>
            <person name="Shi P."/>
            <person name="Wang J."/>
            <person name="Liu J."/>
        </authorList>
    </citation>
    <scope>NUCLEOTIDE SEQUENCE [LARGE SCALE GENOMIC DNA]</scope>
    <source>
        <strain evidence="8">yakQH1</strain>
    </source>
</reference>
<evidence type="ECO:0000313" key="7">
    <source>
        <dbReference type="EMBL" id="ELR62034.1"/>
    </source>
</evidence>